<dbReference type="GeneID" id="26908339"/>
<keyword evidence="1" id="KW-0472">Membrane</keyword>
<accession>A0A0M9FTN6</accession>
<evidence type="ECO:0000313" key="2">
    <source>
        <dbReference type="EMBL" id="KPA75861.1"/>
    </source>
</evidence>
<dbReference type="InterPro" id="IPR006461">
    <property type="entry name" value="PLAC_motif_containing"/>
</dbReference>
<name>A0A0M9FTN6_LEPPY</name>
<proteinExistence type="predicted"/>
<comment type="caution">
    <text evidence="1">The sequence shown here is derived from an EMBL/GenBank/DDBJ whole genome shotgun (WGS) entry which is preliminary data.</text>
</comment>
<dbReference type="EMBL" id="LGTL01000022">
    <property type="protein sequence ID" value="KPA75861.1"/>
    <property type="molecule type" value="Genomic_DNA"/>
</dbReference>
<dbReference type="EMBL" id="LGTL01000022">
    <property type="protein sequence ID" value="KPA75860.1"/>
    <property type="molecule type" value="Genomic_DNA"/>
</dbReference>
<protein>
    <submittedName>
        <fullName evidence="1">Putative transmembrane protein</fullName>
    </submittedName>
</protein>
<sequence>MPNDTDKEVDQVSSGGVSGLLGIDQIDWGGEAGKFYECWKINPCCGSPDAKKMLCCLFCWCCCSCCSMSKLFASSVDQECALVPHCLMACFLPCITAICVRTNLRNRLGVQGNMVGDCICVWCCGCCSQCQELRSVTTEEWNLLEPAWKTPEVSAPEIIFLK</sequence>
<gene>
    <name evidence="1" type="ORF">ABB37_08053</name>
    <name evidence="2" type="ORF">ABB37_08054</name>
</gene>
<dbReference type="RefSeq" id="XP_015654300.1">
    <property type="nucleotide sequence ID" value="XM_015806905.1"/>
</dbReference>
<dbReference type="OrthoDB" id="1045822at2759"/>
<dbReference type="VEuPathDB" id="TriTrypDB:LpyrH10_22_0140"/>
<dbReference type="OMA" id="KQCCFAF"/>
<keyword evidence="3" id="KW-1185">Reference proteome</keyword>
<evidence type="ECO:0000313" key="1">
    <source>
        <dbReference type="EMBL" id="KPA75860.1"/>
    </source>
</evidence>
<dbReference type="AlphaFoldDB" id="A0A0M9FTN6"/>
<evidence type="ECO:0000313" key="3">
    <source>
        <dbReference type="Proteomes" id="UP000037923"/>
    </source>
</evidence>
<dbReference type="GeneID" id="26908338"/>
<organism evidence="1 3">
    <name type="scientific">Leptomonas pyrrhocoris</name>
    <name type="common">Firebug parasite</name>
    <dbReference type="NCBI Taxonomy" id="157538"/>
    <lineage>
        <taxon>Eukaryota</taxon>
        <taxon>Discoba</taxon>
        <taxon>Euglenozoa</taxon>
        <taxon>Kinetoplastea</taxon>
        <taxon>Metakinetoplastina</taxon>
        <taxon>Trypanosomatida</taxon>
        <taxon>Trypanosomatidae</taxon>
        <taxon>Leishmaniinae</taxon>
        <taxon>Leptomonas</taxon>
    </lineage>
</organism>
<keyword evidence="1" id="KW-0812">Transmembrane</keyword>
<dbReference type="Pfam" id="PF04749">
    <property type="entry name" value="PLAC8"/>
    <property type="match status" value="1"/>
</dbReference>
<dbReference type="VEuPathDB" id="TriTrypDB:LpyrH10_22_0130"/>
<dbReference type="Proteomes" id="UP000037923">
    <property type="component" value="Unassembled WGS sequence"/>
</dbReference>
<dbReference type="RefSeq" id="XP_015654299.1">
    <property type="nucleotide sequence ID" value="XM_015806904.1"/>
</dbReference>
<reference evidence="1 3" key="1">
    <citation type="submission" date="2015-07" db="EMBL/GenBank/DDBJ databases">
        <title>High-quality genome of monoxenous trypanosomatid Leptomonas pyrrhocoris.</title>
        <authorList>
            <person name="Flegontov P."/>
            <person name="Butenko A."/>
            <person name="Firsov S."/>
            <person name="Vlcek C."/>
            <person name="Logacheva M.D."/>
            <person name="Field M."/>
            <person name="Filatov D."/>
            <person name="Flegontova O."/>
            <person name="Gerasimov E."/>
            <person name="Jackson A.P."/>
            <person name="Kelly S."/>
            <person name="Opperdoes F."/>
            <person name="O'Reilly A."/>
            <person name="Votypka J."/>
            <person name="Yurchenko V."/>
            <person name="Lukes J."/>
        </authorList>
    </citation>
    <scope>NUCLEOTIDE SEQUENCE [LARGE SCALE GENOMIC DNA]</scope>
    <source>
        <strain evidence="1">H10</strain>
    </source>
</reference>